<evidence type="ECO:0000313" key="12">
    <source>
        <dbReference type="Proteomes" id="UP000234752"/>
    </source>
</evidence>
<evidence type="ECO:0000256" key="5">
    <source>
        <dbReference type="ARBA" id="ARBA00023077"/>
    </source>
</evidence>
<evidence type="ECO:0000256" key="1">
    <source>
        <dbReference type="ARBA" id="ARBA00004571"/>
    </source>
</evidence>
<keyword evidence="6 8" id="KW-0472">Membrane</keyword>
<protein>
    <submittedName>
        <fullName evidence="11">TonB-dependent receptor</fullName>
    </submittedName>
</protein>
<keyword evidence="11" id="KW-0675">Receptor</keyword>
<proteinExistence type="inferred from homology"/>
<dbReference type="InterPro" id="IPR012910">
    <property type="entry name" value="Plug_dom"/>
</dbReference>
<evidence type="ECO:0000256" key="4">
    <source>
        <dbReference type="ARBA" id="ARBA00022692"/>
    </source>
</evidence>
<dbReference type="AlphaFoldDB" id="A0A2K9N7R2"/>
<keyword evidence="5 9" id="KW-0798">TonB box</keyword>
<feature type="region of interest" description="Disordered" evidence="10">
    <location>
        <begin position="36"/>
        <end position="60"/>
    </location>
</feature>
<keyword evidence="2 8" id="KW-0813">Transport</keyword>
<evidence type="ECO:0000256" key="6">
    <source>
        <dbReference type="ARBA" id="ARBA00023136"/>
    </source>
</evidence>
<organism evidence="11 12">
    <name type="scientific">Niveispirillum cyanobacteriorum</name>
    <dbReference type="NCBI Taxonomy" id="1612173"/>
    <lineage>
        <taxon>Bacteria</taxon>
        <taxon>Pseudomonadati</taxon>
        <taxon>Pseudomonadota</taxon>
        <taxon>Alphaproteobacteria</taxon>
        <taxon>Rhodospirillales</taxon>
        <taxon>Azospirillaceae</taxon>
        <taxon>Niveispirillum</taxon>
    </lineage>
</organism>
<dbReference type="SUPFAM" id="SSF56935">
    <property type="entry name" value="Porins"/>
    <property type="match status" value="1"/>
</dbReference>
<evidence type="ECO:0000256" key="8">
    <source>
        <dbReference type="PROSITE-ProRule" id="PRU01360"/>
    </source>
</evidence>
<dbReference type="PROSITE" id="PS52016">
    <property type="entry name" value="TONB_DEPENDENT_REC_3"/>
    <property type="match status" value="1"/>
</dbReference>
<dbReference type="GO" id="GO:0009279">
    <property type="term" value="C:cell outer membrane"/>
    <property type="evidence" value="ECO:0007669"/>
    <property type="project" value="UniProtKB-SubCell"/>
</dbReference>
<keyword evidence="7 8" id="KW-0998">Cell outer membrane</keyword>
<feature type="region of interest" description="Disordered" evidence="10">
    <location>
        <begin position="274"/>
        <end position="293"/>
    </location>
</feature>
<evidence type="ECO:0000256" key="3">
    <source>
        <dbReference type="ARBA" id="ARBA00022452"/>
    </source>
</evidence>
<accession>A0A2K9N7R2</accession>
<reference evidence="11 12" key="1">
    <citation type="submission" date="2017-12" db="EMBL/GenBank/DDBJ databases">
        <title>Genomes of bacteria within cyanobacterial aggregates.</title>
        <authorList>
            <person name="Cai H."/>
        </authorList>
    </citation>
    <scope>NUCLEOTIDE SEQUENCE [LARGE SCALE GENOMIC DNA]</scope>
    <source>
        <strain evidence="11 12">TH16</strain>
    </source>
</reference>
<dbReference type="EMBL" id="CP025611">
    <property type="protein sequence ID" value="AUN29022.1"/>
    <property type="molecule type" value="Genomic_DNA"/>
</dbReference>
<dbReference type="RefSeq" id="WP_102110772.1">
    <property type="nucleotide sequence ID" value="NZ_BMGN01000004.1"/>
</dbReference>
<keyword evidence="4 8" id="KW-0812">Transmembrane</keyword>
<dbReference type="PANTHER" id="PTHR47234">
    <property type="match status" value="1"/>
</dbReference>
<dbReference type="Gene3D" id="2.170.130.10">
    <property type="entry name" value="TonB-dependent receptor, plug domain"/>
    <property type="match status" value="1"/>
</dbReference>
<evidence type="ECO:0000256" key="9">
    <source>
        <dbReference type="RuleBase" id="RU003357"/>
    </source>
</evidence>
<comment type="subcellular location">
    <subcellularLocation>
        <location evidence="1 8">Cell outer membrane</location>
        <topology evidence="1 8">Multi-pass membrane protein</topology>
    </subcellularLocation>
</comment>
<dbReference type="PANTHER" id="PTHR47234:SF2">
    <property type="entry name" value="TONB-DEPENDENT RECEPTOR"/>
    <property type="match status" value="1"/>
</dbReference>
<evidence type="ECO:0000256" key="10">
    <source>
        <dbReference type="SAM" id="MobiDB-lite"/>
    </source>
</evidence>
<dbReference type="Pfam" id="PF00593">
    <property type="entry name" value="TonB_dep_Rec_b-barrel"/>
    <property type="match status" value="1"/>
</dbReference>
<evidence type="ECO:0000256" key="2">
    <source>
        <dbReference type="ARBA" id="ARBA00022448"/>
    </source>
</evidence>
<evidence type="ECO:0000256" key="7">
    <source>
        <dbReference type="ARBA" id="ARBA00023237"/>
    </source>
</evidence>
<dbReference type="OrthoDB" id="7051241at2"/>
<dbReference type="InterPro" id="IPR000531">
    <property type="entry name" value="Beta-barrel_TonB"/>
</dbReference>
<dbReference type="Gene3D" id="2.40.170.20">
    <property type="entry name" value="TonB-dependent receptor, beta-barrel domain"/>
    <property type="match status" value="1"/>
</dbReference>
<dbReference type="InterPro" id="IPR036942">
    <property type="entry name" value="Beta-barrel_TonB_sf"/>
</dbReference>
<dbReference type="KEGG" id="ncb:C0V82_01235"/>
<gene>
    <name evidence="11" type="ORF">C0V82_01235</name>
</gene>
<name>A0A2K9N7R2_9PROT</name>
<keyword evidence="3 8" id="KW-1134">Transmembrane beta strand</keyword>
<keyword evidence="12" id="KW-1185">Reference proteome</keyword>
<dbReference type="InterPro" id="IPR037066">
    <property type="entry name" value="Plug_dom_sf"/>
</dbReference>
<comment type="similarity">
    <text evidence="8 9">Belongs to the TonB-dependent receptor family.</text>
</comment>
<dbReference type="Pfam" id="PF07715">
    <property type="entry name" value="Plug"/>
    <property type="match status" value="1"/>
</dbReference>
<dbReference type="Proteomes" id="UP000234752">
    <property type="component" value="Chromosome eg_1"/>
</dbReference>
<sequence length="962" mass="102903">MRKPTTKGEVRLLAGSAIGLALIAMAGVPAMAQEVVKPPARQQQPATTADRAPANTASENPQEIEEVVVIGTSIRGIAAVGASTVTVSREDLAATGRNSPVDVVRELPQLQGLGFDDAPRVGQNAGGNIQRGRSVNIRGLGSNATLLLIDGNRVAPSGNVFSFTEADQLPVAAIERIDVMTDGASAIYGSDAVAGVINYVTRKNFKGVEVTGRHSFTDGYEQSGGSIIGGHAWDSGNIVVAFDHDVRGMMMQGESPYLRQDLRPLGGPDTRIRTNNATAGTPGNIVVPRSTNNPTLPTAGRFDYYGIPAGSSGTGITAGQLLLNQPNLADQADYTSYLPKTVKNQVSMTARQEITPWLTANVLAFYNKRDSTLYSYPQSGVRTLPATSPYYVQGVPGVAPGARQTVVFSLYKDIGVGETSITDEQTQFSGNLRADLTNDWAAQFIANYSRNKNCANCIDELNNNVSATALQRALDNGTYNPFSSAPASQDVLRTILPSAFDRNKSTLQEYTLRFDGPLFELPAGTVKAAVGASYLELTQWRSAIGVQASSDVPLADADRNIRAAYAEIYLPLVGEEAGVPLMQSLDFNVAVRTERYSDVGTTTNPKFGVNWGVTDGVKLRGVWGRSFRAPNLIESNPEVFSRVRLETIANAARDSALPPGNTAAGTSNVVNVTGSNNNLTPEKATSYSLGFDYEPEWLRGLRASATYYNVKYSNQIIGLQGFGATFLASPTNRALFAPYITVAPQPSTCVNGNPATYNAAYLVALSRPSVAAIDQSNFCSAQAITDTRNANAAAVKQDGIDITLNYRFETGESNWMLSLSGTKILNNDLQLTSTGSYTNALDIMNQPISERGRAGITWNMGPYTVAPALNYVGSYTNNIPITVNGVTLPVEKVPAWVTFDVMMGYEFSELGSWGEGLRASFNVRNLMDRNPPIVLSANGNAFDPQGANVFGRMVSFQLSKSF</sequence>
<dbReference type="InterPro" id="IPR039426">
    <property type="entry name" value="TonB-dep_rcpt-like"/>
</dbReference>
<evidence type="ECO:0000313" key="11">
    <source>
        <dbReference type="EMBL" id="AUN29022.1"/>
    </source>
</evidence>